<gene>
    <name evidence="1" type="ORF">ECRASSUSDP1_LOCUS5176</name>
</gene>
<accession>A0AAD1UC04</accession>
<protein>
    <submittedName>
        <fullName evidence="1">Uncharacterized protein</fullName>
    </submittedName>
</protein>
<evidence type="ECO:0000313" key="1">
    <source>
        <dbReference type="EMBL" id="CAI2363836.1"/>
    </source>
</evidence>
<keyword evidence="2" id="KW-1185">Reference proteome</keyword>
<dbReference type="AlphaFoldDB" id="A0AAD1UC04"/>
<organism evidence="1 2">
    <name type="scientific">Euplotes crassus</name>
    <dbReference type="NCBI Taxonomy" id="5936"/>
    <lineage>
        <taxon>Eukaryota</taxon>
        <taxon>Sar</taxon>
        <taxon>Alveolata</taxon>
        <taxon>Ciliophora</taxon>
        <taxon>Intramacronucleata</taxon>
        <taxon>Spirotrichea</taxon>
        <taxon>Hypotrichia</taxon>
        <taxon>Euplotida</taxon>
        <taxon>Euplotidae</taxon>
        <taxon>Moneuplotes</taxon>
    </lineage>
</organism>
<evidence type="ECO:0000313" key="2">
    <source>
        <dbReference type="Proteomes" id="UP001295684"/>
    </source>
</evidence>
<dbReference type="Proteomes" id="UP001295684">
    <property type="component" value="Unassembled WGS sequence"/>
</dbReference>
<comment type="caution">
    <text evidence="1">The sequence shown here is derived from an EMBL/GenBank/DDBJ whole genome shotgun (WGS) entry which is preliminary data.</text>
</comment>
<dbReference type="EMBL" id="CAMPGE010004986">
    <property type="protein sequence ID" value="CAI2363836.1"/>
    <property type="molecule type" value="Genomic_DNA"/>
</dbReference>
<proteinExistence type="predicted"/>
<name>A0AAD1UC04_EUPCR</name>
<sequence>MSTCFNPSLPKRMSTLLTLLRKKKPSGFPVGLPRRTSRASQGRCHKYKDVSLRYLNGSKRLKSKRSIVIRDNRETETTSTTDTNEFKSVRNLRSYAIATEVRNPYKNCYEPKVSPKRGKFSRNKSLRRYFPTQRTSCDQDPVHDLEKLIQEDEDKALQRKLKNISGLHARSQSCLPKIGRKKDYHLFRNFMENYYDRLATVINKVDQSGNFRKNLKAFVSDSAKKSRSKDLTEETINAKNHKNLKILVRKLNGKASKSPLKSRNTIQSDFGSQDVQPIVEQGSLFDDPYMASKETDNNSHQRLKKVYVSPSIFHSSPNKEPNLARNTIDL</sequence>
<reference evidence="1" key="1">
    <citation type="submission" date="2023-07" db="EMBL/GenBank/DDBJ databases">
        <authorList>
            <consortium name="AG Swart"/>
            <person name="Singh M."/>
            <person name="Singh A."/>
            <person name="Seah K."/>
            <person name="Emmerich C."/>
        </authorList>
    </citation>
    <scope>NUCLEOTIDE SEQUENCE</scope>
    <source>
        <strain evidence="1">DP1</strain>
    </source>
</reference>